<sequence length="217" mass="25358">MKVIKIIIACLLTLSLSSCAEKHKEYAFYPDIKELKMPSGIYYKDHIYWEMKDKTNHVEGEKVGTLKSVAKENYFPEKEYSGTSDLKSYLGSDLYENHQTLYLKTKDTIHVFKYLTEMELSEEVKELDQEENEGMPAPHFVYQNMMYFNDYGPVEVLDYFKEVGEIKEVFLVAKQNFTGNGAVGDKLYATDFQNRFMLLKSVNSNNYYVYENGAYQE</sequence>
<feature type="signal peptide" evidence="1">
    <location>
        <begin position="1"/>
        <end position="20"/>
    </location>
</feature>
<dbReference type="EMBL" id="CP060636">
    <property type="protein sequence ID" value="QNM13494.1"/>
    <property type="molecule type" value="Genomic_DNA"/>
</dbReference>
<dbReference type="KEGG" id="ehn:H9Q80_05970"/>
<evidence type="ECO:0000313" key="3">
    <source>
        <dbReference type="Proteomes" id="UP000515856"/>
    </source>
</evidence>
<reference evidence="2 3" key="1">
    <citation type="submission" date="2020-08" db="EMBL/GenBank/DDBJ databases">
        <authorList>
            <person name="Liu C."/>
            <person name="Sun Q."/>
        </authorList>
    </citation>
    <scope>NUCLEOTIDE SEQUENCE [LARGE SCALE GENOMIC DNA]</scope>
    <source>
        <strain evidence="2 3">NSJ-61</strain>
    </source>
</reference>
<proteinExistence type="predicted"/>
<protein>
    <recommendedName>
        <fullName evidence="4">Lipoprotein</fullName>
    </recommendedName>
</protein>
<evidence type="ECO:0008006" key="4">
    <source>
        <dbReference type="Google" id="ProtNLM"/>
    </source>
</evidence>
<organism evidence="2 3">
    <name type="scientific">[Eubacterium] hominis</name>
    <dbReference type="NCBI Taxonomy" id="2764325"/>
    <lineage>
        <taxon>Bacteria</taxon>
        <taxon>Bacillati</taxon>
        <taxon>Bacillota</taxon>
        <taxon>Erysipelotrichia</taxon>
        <taxon>Erysipelotrichales</taxon>
        <taxon>Erysipelotrichaceae</taxon>
        <taxon>Amedibacillus</taxon>
    </lineage>
</organism>
<gene>
    <name evidence="2" type="ORF">H9Q80_05970</name>
</gene>
<feature type="chain" id="PRO_5038335800" description="Lipoprotein" evidence="1">
    <location>
        <begin position="21"/>
        <end position="217"/>
    </location>
</feature>
<dbReference type="RefSeq" id="WP_117452579.1">
    <property type="nucleotide sequence ID" value="NZ_CP060636.1"/>
</dbReference>
<evidence type="ECO:0000313" key="2">
    <source>
        <dbReference type="EMBL" id="QNM13494.1"/>
    </source>
</evidence>
<accession>A0A7G9GRR2</accession>
<name>A0A7G9GRR2_9FIRM</name>
<keyword evidence="1" id="KW-0732">Signal</keyword>
<dbReference type="PROSITE" id="PS51257">
    <property type="entry name" value="PROKAR_LIPOPROTEIN"/>
    <property type="match status" value="1"/>
</dbReference>
<evidence type="ECO:0000256" key="1">
    <source>
        <dbReference type="SAM" id="SignalP"/>
    </source>
</evidence>
<keyword evidence="3" id="KW-1185">Reference proteome</keyword>
<dbReference type="AlphaFoldDB" id="A0A7G9GRR2"/>
<dbReference type="Proteomes" id="UP000515856">
    <property type="component" value="Chromosome"/>
</dbReference>